<dbReference type="GO" id="GO:0016020">
    <property type="term" value="C:membrane"/>
    <property type="evidence" value="ECO:0007669"/>
    <property type="project" value="UniProtKB-SubCell"/>
</dbReference>
<comment type="similarity">
    <text evidence="2">Belongs to the TMEM86 family.</text>
</comment>
<evidence type="ECO:0000256" key="5">
    <source>
        <dbReference type="ARBA" id="ARBA00023136"/>
    </source>
</evidence>
<evidence type="ECO:0000256" key="3">
    <source>
        <dbReference type="ARBA" id="ARBA00022692"/>
    </source>
</evidence>
<dbReference type="Proteomes" id="UP000267524">
    <property type="component" value="Unassembled WGS sequence"/>
</dbReference>
<keyword evidence="3 6" id="KW-0812">Transmembrane</keyword>
<dbReference type="GO" id="GO:0016787">
    <property type="term" value="F:hydrolase activity"/>
    <property type="evidence" value="ECO:0007669"/>
    <property type="project" value="TreeGrafter"/>
</dbReference>
<feature type="transmembrane region" description="Helical" evidence="6">
    <location>
        <begin position="188"/>
        <end position="208"/>
    </location>
</feature>
<organism evidence="7 8">
    <name type="scientific">Chryseobacterium nematophagum</name>
    <dbReference type="NCBI Taxonomy" id="2305228"/>
    <lineage>
        <taxon>Bacteria</taxon>
        <taxon>Pseudomonadati</taxon>
        <taxon>Bacteroidota</taxon>
        <taxon>Flavobacteriia</taxon>
        <taxon>Flavobacteriales</taxon>
        <taxon>Weeksellaceae</taxon>
        <taxon>Chryseobacterium group</taxon>
        <taxon>Chryseobacterium</taxon>
    </lineage>
</organism>
<dbReference type="PANTHER" id="PTHR31885:SF6">
    <property type="entry name" value="GH04784P"/>
    <property type="match status" value="1"/>
</dbReference>
<evidence type="ECO:0000313" key="7">
    <source>
        <dbReference type="EMBL" id="RMZ59896.1"/>
    </source>
</evidence>
<protein>
    <submittedName>
        <fullName evidence="7">Lysoplasmalogenase</fullName>
    </submittedName>
</protein>
<reference evidence="7 8" key="1">
    <citation type="submission" date="2018-08" db="EMBL/GenBank/DDBJ databases">
        <title>Chryseobacterium nematophagum: a novel matrix digesting pathogen of nematodes.</title>
        <authorList>
            <person name="Page A."/>
            <person name="Roberts M."/>
            <person name="Felix M.-A."/>
            <person name="Weir W."/>
        </authorList>
    </citation>
    <scope>NUCLEOTIDE SEQUENCE [LARGE SCALE GENOMIC DNA]</scope>
    <source>
        <strain evidence="7 8">JUb275</strain>
    </source>
</reference>
<comment type="subcellular location">
    <subcellularLocation>
        <location evidence="1">Membrane</location>
        <topology evidence="1">Multi-pass membrane protein</topology>
    </subcellularLocation>
</comment>
<dbReference type="Pfam" id="PF07947">
    <property type="entry name" value="YhhN"/>
    <property type="match status" value="1"/>
</dbReference>
<comment type="caution">
    <text evidence="7">The sequence shown here is derived from an EMBL/GenBank/DDBJ whole genome shotgun (WGS) entry which is preliminary data.</text>
</comment>
<name>A0A3M7LEF4_9FLAO</name>
<feature type="transmembrane region" description="Helical" evidence="6">
    <location>
        <begin position="158"/>
        <end position="176"/>
    </location>
</feature>
<feature type="transmembrane region" description="Helical" evidence="6">
    <location>
        <begin position="134"/>
        <end position="151"/>
    </location>
</feature>
<feature type="transmembrane region" description="Helical" evidence="6">
    <location>
        <begin position="87"/>
        <end position="102"/>
    </location>
</feature>
<feature type="transmembrane region" description="Helical" evidence="6">
    <location>
        <begin position="7"/>
        <end position="25"/>
    </location>
</feature>
<dbReference type="InterPro" id="IPR012506">
    <property type="entry name" value="TMEM86B-like"/>
</dbReference>
<sequence length="230" mass="26683">MIKSIHTKLLFVLLTIVFVWDLAFITMDYSAWRFFTKPLLLPIIGLLYYTYSKQGLFPMNRWFLSGLGLSFLGDVFLLFGWGFIPGLGSFLLAHICYIVYFFKIKKNDVWGALPFVLLYLSSFLYYIYPYLNEMRIPVIVYGITIATMLYCSITTRSLLLLIGAILFVVSDSVLAINMFVQNTIGKELIVMITYVFAQLMLVLGVVNLEKKTEVFNKNETYERKDNRFFS</sequence>
<feature type="transmembrane region" description="Helical" evidence="6">
    <location>
        <begin position="109"/>
        <end position="128"/>
    </location>
</feature>
<dbReference type="PANTHER" id="PTHR31885">
    <property type="entry name" value="GH04784P"/>
    <property type="match status" value="1"/>
</dbReference>
<evidence type="ECO:0000256" key="1">
    <source>
        <dbReference type="ARBA" id="ARBA00004141"/>
    </source>
</evidence>
<keyword evidence="4 6" id="KW-1133">Transmembrane helix</keyword>
<accession>A0A3M7LEF4</accession>
<dbReference type="AlphaFoldDB" id="A0A3M7LEF4"/>
<evidence type="ECO:0000256" key="2">
    <source>
        <dbReference type="ARBA" id="ARBA00007375"/>
    </source>
</evidence>
<evidence type="ECO:0000313" key="8">
    <source>
        <dbReference type="Proteomes" id="UP000267524"/>
    </source>
</evidence>
<keyword evidence="8" id="KW-1185">Reference proteome</keyword>
<evidence type="ECO:0000256" key="4">
    <source>
        <dbReference type="ARBA" id="ARBA00022989"/>
    </source>
</evidence>
<proteinExistence type="inferred from homology"/>
<dbReference type="EMBL" id="QWIV01000013">
    <property type="protein sequence ID" value="RMZ59896.1"/>
    <property type="molecule type" value="Genomic_DNA"/>
</dbReference>
<dbReference type="RefSeq" id="WP_122547021.1">
    <property type="nucleotide sequence ID" value="NZ_QWIV01000013.1"/>
</dbReference>
<gene>
    <name evidence="7" type="ORF">D1632_09845</name>
</gene>
<evidence type="ECO:0000256" key="6">
    <source>
        <dbReference type="SAM" id="Phobius"/>
    </source>
</evidence>
<keyword evidence="5 6" id="KW-0472">Membrane</keyword>